<organism evidence="1 2">
    <name type="scientific">Engystomops pustulosus</name>
    <name type="common">Tungara frog</name>
    <name type="synonym">Physalaemus pustulosus</name>
    <dbReference type="NCBI Taxonomy" id="76066"/>
    <lineage>
        <taxon>Eukaryota</taxon>
        <taxon>Metazoa</taxon>
        <taxon>Chordata</taxon>
        <taxon>Craniata</taxon>
        <taxon>Vertebrata</taxon>
        <taxon>Euteleostomi</taxon>
        <taxon>Amphibia</taxon>
        <taxon>Batrachia</taxon>
        <taxon>Anura</taxon>
        <taxon>Neobatrachia</taxon>
        <taxon>Hyloidea</taxon>
        <taxon>Leptodactylidae</taxon>
        <taxon>Leiuperinae</taxon>
        <taxon>Engystomops</taxon>
    </lineage>
</organism>
<gene>
    <name evidence="1" type="ORF">GDO81_003953</name>
</gene>
<reference evidence="1" key="1">
    <citation type="thesis" date="2020" institute="ProQuest LLC" country="789 East Eisenhower Parkway, Ann Arbor, MI, USA">
        <title>Comparative Genomics and Chromosome Evolution.</title>
        <authorList>
            <person name="Mudd A.B."/>
        </authorList>
    </citation>
    <scope>NUCLEOTIDE SEQUENCE</scope>
    <source>
        <strain evidence="1">237g6f4</strain>
        <tissue evidence="1">Blood</tissue>
    </source>
</reference>
<dbReference type="AlphaFoldDB" id="A0AAV7A423"/>
<keyword evidence="2" id="KW-1185">Reference proteome</keyword>
<dbReference type="EMBL" id="WNYA01000010">
    <property type="protein sequence ID" value="KAG8554973.1"/>
    <property type="molecule type" value="Genomic_DNA"/>
</dbReference>
<sequence>MPRVGEVVWSHRVGGPSSHICADAAAPGKSFPHGGQAVRIEYLQIAQVNREFDLFLADGLVGDAFTAVSDLFRWVQEESRRFIVRAALAHAPAVLMLLVGGSIDGRTIG</sequence>
<accession>A0AAV7A423</accession>
<name>A0AAV7A423_ENGPU</name>
<evidence type="ECO:0000313" key="2">
    <source>
        <dbReference type="Proteomes" id="UP000824782"/>
    </source>
</evidence>
<dbReference type="Proteomes" id="UP000824782">
    <property type="component" value="Unassembled WGS sequence"/>
</dbReference>
<comment type="caution">
    <text evidence="1">The sequence shown here is derived from an EMBL/GenBank/DDBJ whole genome shotgun (WGS) entry which is preliminary data.</text>
</comment>
<proteinExistence type="predicted"/>
<evidence type="ECO:0000313" key="1">
    <source>
        <dbReference type="EMBL" id="KAG8554973.1"/>
    </source>
</evidence>
<protein>
    <submittedName>
        <fullName evidence="1">Uncharacterized protein</fullName>
    </submittedName>
</protein>